<keyword evidence="3" id="KW-1185">Reference proteome</keyword>
<dbReference type="Proteomes" id="UP001501218">
    <property type="component" value="Unassembled WGS sequence"/>
</dbReference>
<keyword evidence="1" id="KW-0175">Coiled coil</keyword>
<accession>A0ABN3GMU1</accession>
<evidence type="ECO:0000313" key="3">
    <source>
        <dbReference type="Proteomes" id="UP001501218"/>
    </source>
</evidence>
<evidence type="ECO:0008006" key="4">
    <source>
        <dbReference type="Google" id="ProtNLM"/>
    </source>
</evidence>
<evidence type="ECO:0000256" key="1">
    <source>
        <dbReference type="SAM" id="Coils"/>
    </source>
</evidence>
<proteinExistence type="predicted"/>
<feature type="coiled-coil region" evidence="1">
    <location>
        <begin position="78"/>
        <end position="105"/>
    </location>
</feature>
<reference evidence="2 3" key="1">
    <citation type="journal article" date="2019" name="Int. J. Syst. Evol. Microbiol.">
        <title>The Global Catalogue of Microorganisms (GCM) 10K type strain sequencing project: providing services to taxonomists for standard genome sequencing and annotation.</title>
        <authorList>
            <consortium name="The Broad Institute Genomics Platform"/>
            <consortium name="The Broad Institute Genome Sequencing Center for Infectious Disease"/>
            <person name="Wu L."/>
            <person name="Ma J."/>
        </authorList>
    </citation>
    <scope>NUCLEOTIDE SEQUENCE [LARGE SCALE GENOMIC DNA]</scope>
    <source>
        <strain evidence="2 3">JCM 16221</strain>
    </source>
</reference>
<sequence>MGEADVAGYVVDPAGLENAIKKLEGIRDDADTLHQQAAEVKPGELTAQDTYTAKARQAIQDRATADSGSLSMTVGELRTKLTEKIDAYKSALEEYRRNDEAAAAEARRTQA</sequence>
<organism evidence="2 3">
    <name type="scientific">Saccharopolyspora halophila</name>
    <dbReference type="NCBI Taxonomy" id="405551"/>
    <lineage>
        <taxon>Bacteria</taxon>
        <taxon>Bacillati</taxon>
        <taxon>Actinomycetota</taxon>
        <taxon>Actinomycetes</taxon>
        <taxon>Pseudonocardiales</taxon>
        <taxon>Pseudonocardiaceae</taxon>
        <taxon>Saccharopolyspora</taxon>
    </lineage>
</organism>
<name>A0ABN3GMU1_9PSEU</name>
<evidence type="ECO:0000313" key="2">
    <source>
        <dbReference type="EMBL" id="GAA2356149.1"/>
    </source>
</evidence>
<protein>
    <recommendedName>
        <fullName evidence="4">PE domain-containing protein</fullName>
    </recommendedName>
</protein>
<gene>
    <name evidence="2" type="ORF">GCM10009854_37810</name>
</gene>
<comment type="caution">
    <text evidence="2">The sequence shown here is derived from an EMBL/GenBank/DDBJ whole genome shotgun (WGS) entry which is preliminary data.</text>
</comment>
<dbReference type="EMBL" id="BAAARA010000015">
    <property type="protein sequence ID" value="GAA2356149.1"/>
    <property type="molecule type" value="Genomic_DNA"/>
</dbReference>